<dbReference type="RefSeq" id="WP_199263372.1">
    <property type="nucleotide sequence ID" value="NZ_CP054140.1"/>
</dbReference>
<evidence type="ECO:0000313" key="2">
    <source>
        <dbReference type="EMBL" id="QQG64539.1"/>
    </source>
</evidence>
<keyword evidence="1" id="KW-1133">Transmembrane helix</keyword>
<feature type="transmembrane region" description="Helical" evidence="1">
    <location>
        <begin position="31"/>
        <end position="64"/>
    </location>
</feature>
<accession>A0A7T5VB72</accession>
<protein>
    <submittedName>
        <fullName evidence="2">YgjV family protein</fullName>
    </submittedName>
</protein>
<name>A0A7T5VB72_9BACT</name>
<evidence type="ECO:0000256" key="1">
    <source>
        <dbReference type="SAM" id="Phobius"/>
    </source>
</evidence>
<dbReference type="InterPro" id="IPR019629">
    <property type="entry name" value="Uncharacterised_HI1736/YgjV"/>
</dbReference>
<dbReference type="PIRSF" id="PIRSF011443">
    <property type="entry name" value="YgjV"/>
    <property type="match status" value="1"/>
</dbReference>
<evidence type="ECO:0000313" key="3">
    <source>
        <dbReference type="Proteomes" id="UP000596092"/>
    </source>
</evidence>
<dbReference type="Pfam" id="PF10688">
    <property type="entry name" value="Imp-YgjV"/>
    <property type="match status" value="1"/>
</dbReference>
<feature type="transmembrane region" description="Helical" evidence="1">
    <location>
        <begin position="76"/>
        <end position="106"/>
    </location>
</feature>
<sequence length="184" mass="20051">MSSFAISQILVGVAICFDLLSFQFKQRQQIIACLIVSCLFIAVHFALLGYWTATGLAALAAIRFLASYYTTARPVMFFFIGATLLVAGFTFQGMLSVLSCLGAVFGTISSFCKDDKRLRQIMLIGTSLWLVHNILAQTPTAVLMEALFISSNLLGYYRFYYRRAGKPEVGVKGLAGEGAPSVGD</sequence>
<dbReference type="InterPro" id="IPR026267">
    <property type="entry name" value="YgjV"/>
</dbReference>
<keyword evidence="1" id="KW-0812">Transmembrane</keyword>
<reference evidence="2 3" key="1">
    <citation type="submission" date="2020-05" db="EMBL/GenBank/DDBJ databases">
        <title>Complete genome of Desulfobulbus oligotrophicus.</title>
        <authorList>
            <person name="Podar M."/>
        </authorList>
    </citation>
    <scope>NUCLEOTIDE SEQUENCE [LARGE SCALE GENOMIC DNA]</scope>
    <source>
        <strain evidence="2 3">Prop6</strain>
    </source>
</reference>
<dbReference type="Proteomes" id="UP000596092">
    <property type="component" value="Chromosome"/>
</dbReference>
<feature type="transmembrane region" description="Helical" evidence="1">
    <location>
        <begin position="6"/>
        <end position="24"/>
    </location>
</feature>
<organism evidence="2 3">
    <name type="scientific">Desulfobulbus oligotrophicus</name>
    <dbReference type="NCBI Taxonomy" id="1909699"/>
    <lineage>
        <taxon>Bacteria</taxon>
        <taxon>Pseudomonadati</taxon>
        <taxon>Thermodesulfobacteriota</taxon>
        <taxon>Desulfobulbia</taxon>
        <taxon>Desulfobulbales</taxon>
        <taxon>Desulfobulbaceae</taxon>
        <taxon>Desulfobulbus</taxon>
    </lineage>
</organism>
<keyword evidence="3" id="KW-1185">Reference proteome</keyword>
<dbReference type="AlphaFoldDB" id="A0A7T5VB72"/>
<keyword evidence="1" id="KW-0472">Membrane</keyword>
<dbReference type="EMBL" id="CP054140">
    <property type="protein sequence ID" value="QQG64539.1"/>
    <property type="molecule type" value="Genomic_DNA"/>
</dbReference>
<dbReference type="KEGG" id="dog:HP555_01040"/>
<gene>
    <name evidence="2" type="ORF">HP555_01040</name>
</gene>
<proteinExistence type="predicted"/>